<evidence type="ECO:0000313" key="2">
    <source>
        <dbReference type="Proteomes" id="UP000032866"/>
    </source>
</evidence>
<proteinExistence type="predicted"/>
<gene>
    <name evidence="1" type="ORF">GEM_4030</name>
</gene>
<dbReference type="KEGG" id="bct:GEM_4030"/>
<organism evidence="1 2">
    <name type="scientific">Burkholderia cepacia GG4</name>
    <dbReference type="NCBI Taxonomy" id="1009846"/>
    <lineage>
        <taxon>Bacteria</taxon>
        <taxon>Pseudomonadati</taxon>
        <taxon>Pseudomonadota</taxon>
        <taxon>Betaproteobacteria</taxon>
        <taxon>Burkholderiales</taxon>
        <taxon>Burkholderiaceae</taxon>
        <taxon>Burkholderia</taxon>
        <taxon>Burkholderia cepacia complex</taxon>
    </lineage>
</organism>
<evidence type="ECO:0000313" key="1">
    <source>
        <dbReference type="EMBL" id="AFQ50420.1"/>
    </source>
</evidence>
<sequence length="83" mass="9330">MTMNLIPESGALADLSAKVDTLEIALLTALSLQTKPQAEAFLKAFEQNVQARESINRNAEDPLTWKERLSPHAKRLIQAMKRR</sequence>
<dbReference type="EMBL" id="CP003775">
    <property type="protein sequence ID" value="AFQ50420.1"/>
    <property type="molecule type" value="Genomic_DNA"/>
</dbReference>
<dbReference type="Proteomes" id="UP000032866">
    <property type="component" value="Chromosome 2"/>
</dbReference>
<accession>A0A9W3K5A5</accession>
<name>A0A9W3K5A5_BURCE</name>
<dbReference type="AlphaFoldDB" id="A0A9W3K5A5"/>
<reference evidence="1 2" key="1">
    <citation type="journal article" date="2012" name="J. Bacteriol.">
        <title>Complete Genome Sequence of Burkholderia sp. Strain GG4, a Betaproteobacterium That Reduces 3-Oxo-N-Acylhomoserine Lactones and Produces Different N-Acylhomoserine Lactones.</title>
        <authorList>
            <person name="Hong K.W."/>
            <person name="Koh C.L."/>
            <person name="Sam C.K."/>
            <person name="Yin W.F."/>
            <person name="Chan K.G."/>
        </authorList>
    </citation>
    <scope>NUCLEOTIDE SEQUENCE [LARGE SCALE GENOMIC DNA]</scope>
    <source>
        <strain evidence="1 2">GG4</strain>
    </source>
</reference>
<protein>
    <submittedName>
        <fullName evidence="1">Uncharacterized protein</fullName>
    </submittedName>
</protein>
<dbReference type="RefSeq" id="WP_014899190.1">
    <property type="nucleotide sequence ID" value="NC_018514.1"/>
</dbReference>